<sequence length="731" mass="84023">MLRSSSPPSFFHVRFEKPLASPSRYRVRPVAGSSSSPRALRTPRVTPTQHLRYDSASEPAAGSVVTEESKVTSEKDDDTPPRKERKGISGIYVPRQKYISVTKDDLLDAILTMFGSKQDAEEFKRLAMCLDAILHAEHKGILEEMRAYYSSTCSKERHAGLSSMKLEEDDYNRQHISSESSDSTGNGEANSSRNDDIDKLLYLSNGWDLRKLFGRSPVDSILGSRLVVFKCRVAAANKFQHSFMKLLQDAQFEELSVEDLLLTNALNNDYLLTLPVYVDWKKAFESNAIIFRRGYATERQKGFLIVEKLDYLQSKLLQEIFFNLSKPVKRIGRWLNEALKRYHEVQNIEIWMDKLKIWLREKYSPETALSYCESTSRNHQDTDRITDIDLPVWLAAQKAVSRYEGLLSPVGPRGRLIRRMLVWFGIIPSLPEATTDFDDKELNKKNFFRTNFLPRITLSNIWEPASRESCSYSVWKMLKTAAYILCSQSTLQEPAFQELVLLYNEKEDQNENDIPGIDPLQLKIYEKIPIPDLPVIFPHKKLSFRILDTVRLDVASLLGLLAYFINYKFENIASSPSAVLLDVIAISALIIYLSRVVLGYKQTWDRYQLLVNRTLYEKTLASGFGSVHFLVDASEQQQFKEAVLVYAILLHPETYQISCRKNIKDSCEKFMYDRFKEKIEMPVDKAVDTLMRLGLMSEISVQGNIALKVLPFSEAFETLRKRWTELLESKS</sequence>
<dbReference type="InterPro" id="IPR022227">
    <property type="entry name" value="DUF3754"/>
</dbReference>
<dbReference type="PANTHER" id="PTHR33645:SF2">
    <property type="entry name" value="FAMILY PROTEIN, PUTATIVE (DUF3754)-RELATED"/>
    <property type="match status" value="1"/>
</dbReference>
<dbReference type="Pfam" id="PF12576">
    <property type="entry name" value="DUF3754"/>
    <property type="match status" value="1"/>
</dbReference>
<feature type="region of interest" description="Disordered" evidence="1">
    <location>
        <begin position="173"/>
        <end position="192"/>
    </location>
</feature>
<feature type="compositionally biased region" description="Polar residues" evidence="1">
    <location>
        <begin position="174"/>
        <end position="192"/>
    </location>
</feature>
<accession>A0A8D7AM41</accession>
<gene>
    <name evidence="2" type="ORF">GSMUA_312050.1</name>
</gene>
<dbReference type="PANTHER" id="PTHR33645">
    <property type="entry name" value="AMINOPEPTIDASE (DUF3754)"/>
    <property type="match status" value="1"/>
</dbReference>
<feature type="compositionally biased region" description="Basic and acidic residues" evidence="1">
    <location>
        <begin position="67"/>
        <end position="82"/>
    </location>
</feature>
<feature type="region of interest" description="Disordered" evidence="1">
    <location>
        <begin position="22"/>
        <end position="89"/>
    </location>
</feature>
<proteinExistence type="predicted"/>
<reference evidence="2" key="1">
    <citation type="submission" date="2021-03" db="EMBL/GenBank/DDBJ databases">
        <authorList>
            <consortium name="Genoscope - CEA"/>
            <person name="William W."/>
        </authorList>
    </citation>
    <scope>NUCLEOTIDE SEQUENCE</scope>
    <source>
        <strain evidence="2">Doubled-haploid Pahang</strain>
    </source>
</reference>
<dbReference type="AlphaFoldDB" id="A0A8D7AM41"/>
<evidence type="ECO:0000313" key="2">
    <source>
        <dbReference type="EMBL" id="CAG1852979.1"/>
    </source>
</evidence>
<name>A0A8D7AM41_MUSAM</name>
<evidence type="ECO:0000256" key="1">
    <source>
        <dbReference type="SAM" id="MobiDB-lite"/>
    </source>
</evidence>
<protein>
    <submittedName>
        <fullName evidence="2">(wild Malaysian banana) hypothetical protein</fullName>
    </submittedName>
</protein>
<organism evidence="2">
    <name type="scientific">Musa acuminata subsp. malaccensis</name>
    <name type="common">Wild banana</name>
    <name type="synonym">Musa malaccensis</name>
    <dbReference type="NCBI Taxonomy" id="214687"/>
    <lineage>
        <taxon>Eukaryota</taxon>
        <taxon>Viridiplantae</taxon>
        <taxon>Streptophyta</taxon>
        <taxon>Embryophyta</taxon>
        <taxon>Tracheophyta</taxon>
        <taxon>Spermatophyta</taxon>
        <taxon>Magnoliopsida</taxon>
        <taxon>Liliopsida</taxon>
        <taxon>Zingiberales</taxon>
        <taxon>Musaceae</taxon>
        <taxon>Musa</taxon>
    </lineage>
</organism>
<dbReference type="EMBL" id="HG996476">
    <property type="protein sequence ID" value="CAG1852979.1"/>
    <property type="molecule type" value="Genomic_DNA"/>
</dbReference>